<evidence type="ECO:0000313" key="1">
    <source>
        <dbReference type="EMBL" id="QLL57842.1"/>
    </source>
</evidence>
<protein>
    <submittedName>
        <fullName evidence="1">Uncharacterized protein</fullName>
    </submittedName>
</protein>
<keyword evidence="2" id="KW-1185">Reference proteome</keyword>
<dbReference type="RefSeq" id="WP_180906538.1">
    <property type="nucleotide sequence ID" value="NZ_CP040908.1"/>
</dbReference>
<sequence>MNRFDYKFLKYKIEFEVCPEHNENPKFIESANGYSIIACCENFKTKMIEKSTILVNEQTLKNLDEILKKALK</sequence>
<dbReference type="AlphaFoldDB" id="A0A7H9DRN8"/>
<accession>A0A7H9DRN8</accession>
<dbReference type="Proteomes" id="UP000510643">
    <property type="component" value="Chromosome"/>
</dbReference>
<organism evidence="1 2">
    <name type="scientific">Empedobacter falsenii</name>
    <dbReference type="NCBI Taxonomy" id="343874"/>
    <lineage>
        <taxon>Bacteria</taxon>
        <taxon>Pseudomonadati</taxon>
        <taxon>Bacteroidota</taxon>
        <taxon>Flavobacteriia</taxon>
        <taxon>Flavobacteriales</taxon>
        <taxon>Weeksellaceae</taxon>
        <taxon>Empedobacter</taxon>
    </lineage>
</organism>
<dbReference type="EMBL" id="CP040908">
    <property type="protein sequence ID" value="QLL57842.1"/>
    <property type="molecule type" value="Genomic_DNA"/>
</dbReference>
<reference evidence="1 2" key="1">
    <citation type="submission" date="2019-06" db="EMBL/GenBank/DDBJ databases">
        <title>Emergence of pandrug resistant Empedobacter falsenii in China.</title>
        <authorList>
            <person name="Dong N."/>
            <person name="Chen S."/>
            <person name="Zhang R."/>
        </authorList>
    </citation>
    <scope>NUCLEOTIDE SEQUENCE [LARGE SCALE GENOMIC DNA]</scope>
    <source>
        <strain evidence="1 2">1681-1</strain>
    </source>
</reference>
<name>A0A7H9DRN8_9FLAO</name>
<gene>
    <name evidence="1" type="ORF">FH779_07015</name>
</gene>
<dbReference type="KEGG" id="efal:FH779_07015"/>
<dbReference type="GeneID" id="78401200"/>
<evidence type="ECO:0000313" key="2">
    <source>
        <dbReference type="Proteomes" id="UP000510643"/>
    </source>
</evidence>
<proteinExistence type="predicted"/>